<comment type="caution">
    <text evidence="2">The sequence shown here is derived from an EMBL/GenBank/DDBJ whole genome shotgun (WGS) entry which is preliminary data.</text>
</comment>
<gene>
    <name evidence="2" type="ORF">TGAMA5MH_05471</name>
</gene>
<dbReference type="Proteomes" id="UP000236546">
    <property type="component" value="Unassembled WGS sequence"/>
</dbReference>
<sequence>MELDLHKMLSLRSQFSTTSSDATRDHEEGYRKIGAGACGAIFAVDGEPAAFKLAKADQESLWNDFCMHKLIAENFREWKSRKWTYADVKVPECYYFVPKDEHLYFDKNPSLVEAAKETCNLPTSILVSERILPLPKPTRDLLIEKYCPPQVKQTALNDVANKDCLVRPYLGSLKGRQGRFFSLRNFKMHLEQMAELQLDIKELAGKMATAMALMHWAAKTDARDIEFVLGSSSLKAQVKMSAEQYLNLPGPVYTGPPSRVPGDFFICITDLWLLDFNQVRQISMDEAGVAMAVEAIKLNDPYIPKPLQGSEVEKQAWNEFVKQYLVSAHDILREEPNYMELSDLPAMFINGVIEVERKKQEKRDCVAEDKE</sequence>
<accession>A0A2K0TB21</accession>
<dbReference type="EMBL" id="MTYH01000050">
    <property type="protein sequence ID" value="PNP42729.1"/>
    <property type="molecule type" value="Genomic_DNA"/>
</dbReference>
<proteinExistence type="predicted"/>
<dbReference type="PANTHER" id="PTHR40780:SF2">
    <property type="entry name" value="DUF3669 DOMAIN-CONTAINING PROTEIN"/>
    <property type="match status" value="1"/>
</dbReference>
<organism evidence="2 3">
    <name type="scientific">Trichoderma gamsii</name>
    <dbReference type="NCBI Taxonomy" id="398673"/>
    <lineage>
        <taxon>Eukaryota</taxon>
        <taxon>Fungi</taxon>
        <taxon>Dikarya</taxon>
        <taxon>Ascomycota</taxon>
        <taxon>Pezizomycotina</taxon>
        <taxon>Sordariomycetes</taxon>
        <taxon>Hypocreomycetidae</taxon>
        <taxon>Hypocreales</taxon>
        <taxon>Hypocreaceae</taxon>
        <taxon>Trichoderma</taxon>
    </lineage>
</organism>
<dbReference type="AlphaFoldDB" id="A0A2K0TB21"/>
<evidence type="ECO:0000259" key="1">
    <source>
        <dbReference type="Pfam" id="PF12417"/>
    </source>
</evidence>
<dbReference type="OrthoDB" id="2993351at2759"/>
<dbReference type="PANTHER" id="PTHR40780">
    <property type="entry name" value="DUF3669 DOMAIN-CONTAINING PROTEIN"/>
    <property type="match status" value="1"/>
</dbReference>
<protein>
    <recommendedName>
        <fullName evidence="1">DUF3669 domain-containing protein</fullName>
    </recommendedName>
</protein>
<dbReference type="InterPro" id="IPR022137">
    <property type="entry name" value="Znf_prot_DUF3669"/>
</dbReference>
<evidence type="ECO:0000313" key="3">
    <source>
        <dbReference type="Proteomes" id="UP000236546"/>
    </source>
</evidence>
<name>A0A2K0TB21_9HYPO</name>
<dbReference type="Pfam" id="PF12417">
    <property type="entry name" value="DUF3669"/>
    <property type="match status" value="1"/>
</dbReference>
<evidence type="ECO:0000313" key="2">
    <source>
        <dbReference type="EMBL" id="PNP42729.1"/>
    </source>
</evidence>
<reference evidence="2 3" key="1">
    <citation type="submission" date="2017-02" db="EMBL/GenBank/DDBJ databases">
        <title>Genomes of Trichoderma spp. with biocontrol activity.</title>
        <authorList>
            <person name="Gardiner D."/>
            <person name="Kazan K."/>
            <person name="Vos C."/>
            <person name="Harvey P."/>
        </authorList>
    </citation>
    <scope>NUCLEOTIDE SEQUENCE [LARGE SCALE GENOMIC DNA]</scope>
    <source>
        <strain evidence="2 3">A5MH</strain>
    </source>
</reference>
<feature type="domain" description="DUF3669" evidence="1">
    <location>
        <begin position="271"/>
        <end position="335"/>
    </location>
</feature>